<dbReference type="Proteomes" id="UP000238954">
    <property type="component" value="Chromosome"/>
</dbReference>
<evidence type="ECO:0000313" key="6">
    <source>
        <dbReference type="Proteomes" id="UP000238954"/>
    </source>
</evidence>
<dbReference type="SUPFAM" id="SSF55073">
    <property type="entry name" value="Nucleotide cyclase"/>
    <property type="match status" value="1"/>
</dbReference>
<dbReference type="PANTHER" id="PTHR45138">
    <property type="entry name" value="REGULATORY COMPONENTS OF SENSORY TRANSDUCTION SYSTEM"/>
    <property type="match status" value="1"/>
</dbReference>
<dbReference type="OrthoDB" id="384661at2"/>
<dbReference type="Gene3D" id="3.30.70.270">
    <property type="match status" value="1"/>
</dbReference>
<comment type="caution">
    <text evidence="5">The sequence shown here is derived from an EMBL/GenBank/DDBJ whole genome shotgun (WGS) entry which is preliminary data.</text>
</comment>
<reference evidence="6" key="1">
    <citation type="submission" date="2017-11" db="EMBL/GenBank/DDBJ databases">
        <title>The complete genome sequence of Sphingopyxis pomeranensis sp. nov. strain WS5A3p.</title>
        <authorList>
            <person name="Kaminski M.A."/>
        </authorList>
    </citation>
    <scope>NUCLEOTIDE SEQUENCE [LARGE SCALE GENOMIC DNA]</scope>
    <source>
        <strain evidence="6">WS5A3p</strain>
    </source>
</reference>
<name>A0A2S8B8J0_9SPHN</name>
<dbReference type="NCBIfam" id="TIGR00254">
    <property type="entry name" value="GGDEF"/>
    <property type="match status" value="1"/>
</dbReference>
<dbReference type="SMART" id="SM00267">
    <property type="entry name" value="GGDEF"/>
    <property type="match status" value="1"/>
</dbReference>
<dbReference type="RefSeq" id="WP_105998835.1">
    <property type="nucleotide sequence ID" value="NZ_CM009578.1"/>
</dbReference>
<keyword evidence="6" id="KW-1185">Reference proteome</keyword>
<dbReference type="AlphaFoldDB" id="A0A2S8B8J0"/>
<keyword evidence="3" id="KW-0175">Coiled coil</keyword>
<proteinExistence type="predicted"/>
<dbReference type="EC" id="2.7.7.65" evidence="1"/>
<dbReference type="InterPro" id="IPR043128">
    <property type="entry name" value="Rev_trsase/Diguanyl_cyclase"/>
</dbReference>
<gene>
    <name evidence="5" type="ORF">CVO77_09535</name>
</gene>
<evidence type="ECO:0000256" key="1">
    <source>
        <dbReference type="ARBA" id="ARBA00012528"/>
    </source>
</evidence>
<dbReference type="CDD" id="cd01949">
    <property type="entry name" value="GGDEF"/>
    <property type="match status" value="1"/>
</dbReference>
<protein>
    <recommendedName>
        <fullName evidence="1">diguanylate cyclase</fullName>
        <ecNumber evidence="1">2.7.7.65</ecNumber>
    </recommendedName>
</protein>
<evidence type="ECO:0000313" key="5">
    <source>
        <dbReference type="EMBL" id="PQM28667.1"/>
    </source>
</evidence>
<feature type="coiled-coil region" evidence="3">
    <location>
        <begin position="19"/>
        <end position="53"/>
    </location>
</feature>
<organism evidence="5 6">
    <name type="scientific">Sphingopyxis lindanitolerans</name>
    <dbReference type="NCBI Taxonomy" id="2054227"/>
    <lineage>
        <taxon>Bacteria</taxon>
        <taxon>Pseudomonadati</taxon>
        <taxon>Pseudomonadota</taxon>
        <taxon>Alphaproteobacteria</taxon>
        <taxon>Sphingomonadales</taxon>
        <taxon>Sphingomonadaceae</taxon>
        <taxon>Sphingopyxis</taxon>
    </lineage>
</organism>
<dbReference type="PROSITE" id="PS50887">
    <property type="entry name" value="GGDEF"/>
    <property type="match status" value="1"/>
</dbReference>
<dbReference type="Pfam" id="PF00990">
    <property type="entry name" value="GGDEF"/>
    <property type="match status" value="1"/>
</dbReference>
<dbReference type="InterPro" id="IPR000160">
    <property type="entry name" value="GGDEF_dom"/>
</dbReference>
<sequence length="216" mass="24005">MDIAGGARLAVDRAGFVSVDSIEDQLRELRRERDGLRRENRILKIAVAELERVSERDTLTPLFNRRYFLTAIHQRLARFERHAETAAVVFVDVNQLKYINDSFGHAAGDFALMEIAKRLGESIRASDVAARIGGDEFGLILDQSSEEGARVQVNRLRHMLSATPASYDGHDIALSACFGVAMLCAGATESEILATADRDMYRCKQAQDADSPARHR</sequence>
<dbReference type="PANTHER" id="PTHR45138:SF9">
    <property type="entry name" value="DIGUANYLATE CYCLASE DGCM-RELATED"/>
    <property type="match status" value="1"/>
</dbReference>
<evidence type="ECO:0000256" key="3">
    <source>
        <dbReference type="SAM" id="Coils"/>
    </source>
</evidence>
<dbReference type="EMBL" id="PHFW01000002">
    <property type="protein sequence ID" value="PQM28667.1"/>
    <property type="molecule type" value="Genomic_DNA"/>
</dbReference>
<comment type="catalytic activity">
    <reaction evidence="2">
        <text>2 GTP = 3',3'-c-di-GMP + 2 diphosphate</text>
        <dbReference type="Rhea" id="RHEA:24898"/>
        <dbReference type="ChEBI" id="CHEBI:33019"/>
        <dbReference type="ChEBI" id="CHEBI:37565"/>
        <dbReference type="ChEBI" id="CHEBI:58805"/>
        <dbReference type="EC" id="2.7.7.65"/>
    </reaction>
</comment>
<accession>A0A2S8B8J0</accession>
<dbReference type="InterPro" id="IPR029787">
    <property type="entry name" value="Nucleotide_cyclase"/>
</dbReference>
<feature type="domain" description="GGDEF" evidence="4">
    <location>
        <begin position="84"/>
        <end position="216"/>
    </location>
</feature>
<dbReference type="InterPro" id="IPR050469">
    <property type="entry name" value="Diguanylate_Cyclase"/>
</dbReference>
<evidence type="ECO:0000259" key="4">
    <source>
        <dbReference type="PROSITE" id="PS50887"/>
    </source>
</evidence>
<evidence type="ECO:0000256" key="2">
    <source>
        <dbReference type="ARBA" id="ARBA00034247"/>
    </source>
</evidence>
<dbReference type="GO" id="GO:0052621">
    <property type="term" value="F:diguanylate cyclase activity"/>
    <property type="evidence" value="ECO:0007669"/>
    <property type="project" value="UniProtKB-EC"/>
</dbReference>